<comment type="caution">
    <text evidence="3">The sequence shown here is derived from an EMBL/GenBank/DDBJ whole genome shotgun (WGS) entry which is preliminary data.</text>
</comment>
<dbReference type="Proteomes" id="UP000253209">
    <property type="component" value="Unassembled WGS sequence"/>
</dbReference>
<protein>
    <submittedName>
        <fullName evidence="3">Tail fiber domain-containing protein</fullName>
    </submittedName>
</protein>
<dbReference type="RefSeq" id="WP_114004540.1">
    <property type="nucleotide sequence ID" value="NZ_QGDC01000003.1"/>
</dbReference>
<keyword evidence="1" id="KW-0732">Signal</keyword>
<dbReference type="EMBL" id="QGDC01000003">
    <property type="protein sequence ID" value="RCH55625.1"/>
    <property type="molecule type" value="Genomic_DNA"/>
</dbReference>
<feature type="domain" description="Peptidase S74" evidence="2">
    <location>
        <begin position="30"/>
        <end position="138"/>
    </location>
</feature>
<reference evidence="3 4" key="1">
    <citation type="submission" date="2018-05" db="EMBL/GenBank/DDBJ databases">
        <title>Mucilaginibacter hurinus sp. nov., isolated from briquette warehouse soil.</title>
        <authorList>
            <person name="Choi L."/>
        </authorList>
    </citation>
    <scope>NUCLEOTIDE SEQUENCE [LARGE SCALE GENOMIC DNA]</scope>
    <source>
        <strain evidence="3 4">ZR32</strain>
    </source>
</reference>
<feature type="chain" id="PRO_5016562016" evidence="1">
    <location>
        <begin position="27"/>
        <end position="144"/>
    </location>
</feature>
<evidence type="ECO:0000259" key="2">
    <source>
        <dbReference type="PROSITE" id="PS51688"/>
    </source>
</evidence>
<organism evidence="3 4">
    <name type="scientific">Mucilaginibacter hurinus</name>
    <dbReference type="NCBI Taxonomy" id="2201324"/>
    <lineage>
        <taxon>Bacteria</taxon>
        <taxon>Pseudomonadati</taxon>
        <taxon>Bacteroidota</taxon>
        <taxon>Sphingobacteriia</taxon>
        <taxon>Sphingobacteriales</taxon>
        <taxon>Sphingobacteriaceae</taxon>
        <taxon>Mucilaginibacter</taxon>
    </lineage>
</organism>
<name>A0A367GRB5_9SPHI</name>
<dbReference type="OrthoDB" id="839742at2"/>
<sequence length="144" mass="16102">MNTQVKFLATLFSAAALFFTAQTASAQSVSDAELKKNQTPIKNSLSYIEQLKPLTFEFNKDKFKQLNLPAGTQYGFSTDEVQRILPGLVTKQYKWYVAGKNNQRAVATNAVDYDKLIPLLVGAIKEQQAEIEQLRASVQQLKAK</sequence>
<feature type="signal peptide" evidence="1">
    <location>
        <begin position="1"/>
        <end position="26"/>
    </location>
</feature>
<dbReference type="InterPro" id="IPR030392">
    <property type="entry name" value="S74_ICA"/>
</dbReference>
<gene>
    <name evidence="3" type="ORF">DJ568_06985</name>
</gene>
<dbReference type="Pfam" id="PF13884">
    <property type="entry name" value="Peptidase_S74"/>
    <property type="match status" value="1"/>
</dbReference>
<keyword evidence="4" id="KW-1185">Reference proteome</keyword>
<dbReference type="AlphaFoldDB" id="A0A367GRB5"/>
<accession>A0A367GRB5</accession>
<proteinExistence type="predicted"/>
<evidence type="ECO:0000256" key="1">
    <source>
        <dbReference type="SAM" id="SignalP"/>
    </source>
</evidence>
<evidence type="ECO:0000313" key="4">
    <source>
        <dbReference type="Proteomes" id="UP000253209"/>
    </source>
</evidence>
<dbReference type="PROSITE" id="PS51688">
    <property type="entry name" value="ICA"/>
    <property type="match status" value="1"/>
</dbReference>
<evidence type="ECO:0000313" key="3">
    <source>
        <dbReference type="EMBL" id="RCH55625.1"/>
    </source>
</evidence>